<dbReference type="VEuPathDB" id="AmoebaDB:FDP41_007140"/>
<comment type="caution">
    <text evidence="2">The sequence shown here is derived from an EMBL/GenBank/DDBJ whole genome shotgun (WGS) entry which is preliminary data.</text>
</comment>
<feature type="compositionally biased region" description="Basic and acidic residues" evidence="1">
    <location>
        <begin position="25"/>
        <end position="35"/>
    </location>
</feature>
<evidence type="ECO:0000313" key="2">
    <source>
        <dbReference type="EMBL" id="KAF0973753.1"/>
    </source>
</evidence>
<dbReference type="CDD" id="cd09917">
    <property type="entry name" value="F-box_SF"/>
    <property type="match status" value="1"/>
</dbReference>
<dbReference type="EMBL" id="VFQX01000058">
    <property type="protein sequence ID" value="KAF0973753.1"/>
    <property type="molecule type" value="Genomic_DNA"/>
</dbReference>
<sequence>MHEEEVNDSTHNQCQQKELFLTANTEDHPQEESLLEKKHVLASEEEYDEDRKKRKIKHVNGQEGFFMDILKHIFLYLDVPDFGYSRPWFVCKYWNQVFCKKGHKFPKLYLHSYFSLNEEQKTSLNEMLKEFGMSHKNTFEKLLKCMNWNFVEELDTLFREYKQNPSERLLSQMEKLVQFQKRISSKQDFERVIRKNLPPSVQIMDEHAKLTSFSILKENLFKIIVVTNQKEEQTEREDYNTLSKKKISCITFLTNGFPLKFTISYRSTCTETGYGKHSSINDYEITEIRFEGDVVLKVSSEVVSNPYGDDHVEFEHSLEFECWKNFLVLETTPPLSTDQQYASILIYWLKQFLDIPFPTEVDTGLSEVRFCEKSQSIV</sequence>
<dbReference type="GeneID" id="68114358"/>
<keyword evidence="3" id="KW-1185">Reference proteome</keyword>
<evidence type="ECO:0008006" key="4">
    <source>
        <dbReference type="Google" id="ProtNLM"/>
    </source>
</evidence>
<dbReference type="OrthoDB" id="10483794at2759"/>
<dbReference type="VEuPathDB" id="AmoebaDB:NfTy_009090"/>
<feature type="region of interest" description="Disordered" evidence="1">
    <location>
        <begin position="1"/>
        <end position="35"/>
    </location>
</feature>
<name>A0A6A5B4Q6_NAEFO</name>
<dbReference type="VEuPathDB" id="AmoebaDB:NF0075870"/>
<accession>A0A6A5B4Q6</accession>
<dbReference type="RefSeq" id="XP_044558466.1">
    <property type="nucleotide sequence ID" value="XM_044710853.1"/>
</dbReference>
<organism evidence="2 3">
    <name type="scientific">Naegleria fowleri</name>
    <name type="common">Brain eating amoeba</name>
    <dbReference type="NCBI Taxonomy" id="5763"/>
    <lineage>
        <taxon>Eukaryota</taxon>
        <taxon>Discoba</taxon>
        <taxon>Heterolobosea</taxon>
        <taxon>Tetramitia</taxon>
        <taxon>Eutetramitia</taxon>
        <taxon>Vahlkampfiidae</taxon>
        <taxon>Naegleria</taxon>
    </lineage>
</organism>
<dbReference type="Proteomes" id="UP000444721">
    <property type="component" value="Unassembled WGS sequence"/>
</dbReference>
<gene>
    <name evidence="2" type="ORF">FDP41_007140</name>
</gene>
<reference evidence="2 3" key="1">
    <citation type="journal article" date="2019" name="Sci. Rep.">
        <title>Nanopore sequencing improves the draft genome of the human pathogenic amoeba Naegleria fowleri.</title>
        <authorList>
            <person name="Liechti N."/>
            <person name="Schurch N."/>
            <person name="Bruggmann R."/>
            <person name="Wittwer M."/>
        </authorList>
    </citation>
    <scope>NUCLEOTIDE SEQUENCE [LARGE SCALE GENOMIC DNA]</scope>
    <source>
        <strain evidence="2 3">ATCC 30894</strain>
    </source>
</reference>
<evidence type="ECO:0000313" key="3">
    <source>
        <dbReference type="Proteomes" id="UP000444721"/>
    </source>
</evidence>
<protein>
    <recommendedName>
        <fullName evidence="4">F-box domain-containing protein</fullName>
    </recommendedName>
</protein>
<proteinExistence type="predicted"/>
<evidence type="ECO:0000256" key="1">
    <source>
        <dbReference type="SAM" id="MobiDB-lite"/>
    </source>
</evidence>
<dbReference type="AlphaFoldDB" id="A0A6A5B4Q6"/>